<dbReference type="Gene3D" id="3.80.10.10">
    <property type="entry name" value="Ribonuclease Inhibitor"/>
    <property type="match status" value="1"/>
</dbReference>
<organism evidence="2 3">
    <name type="scientific">Engystomops pustulosus</name>
    <name type="common">Tungara frog</name>
    <name type="synonym">Physalaemus pustulosus</name>
    <dbReference type="NCBI Taxonomy" id="76066"/>
    <lineage>
        <taxon>Eukaryota</taxon>
        <taxon>Metazoa</taxon>
        <taxon>Chordata</taxon>
        <taxon>Craniata</taxon>
        <taxon>Vertebrata</taxon>
        <taxon>Euteleostomi</taxon>
        <taxon>Amphibia</taxon>
        <taxon>Batrachia</taxon>
        <taxon>Anura</taxon>
        <taxon>Neobatrachia</taxon>
        <taxon>Hyloidea</taxon>
        <taxon>Leptodactylidae</taxon>
        <taxon>Leiuperinae</taxon>
        <taxon>Engystomops</taxon>
    </lineage>
</organism>
<dbReference type="EMBL" id="WNYA01087641">
    <property type="protein sequence ID" value="KAG8534868.1"/>
    <property type="molecule type" value="Genomic_DNA"/>
</dbReference>
<keyword evidence="1" id="KW-0812">Transmembrane</keyword>
<reference evidence="2" key="1">
    <citation type="thesis" date="2020" institute="ProQuest LLC" country="789 East Eisenhower Parkway, Ann Arbor, MI, USA">
        <title>Comparative Genomics and Chromosome Evolution.</title>
        <authorList>
            <person name="Mudd A.B."/>
        </authorList>
    </citation>
    <scope>NUCLEOTIDE SEQUENCE</scope>
    <source>
        <strain evidence="2">237g6f4</strain>
        <tissue evidence="2">Blood</tissue>
    </source>
</reference>
<comment type="caution">
    <text evidence="2">The sequence shown here is derived from an EMBL/GenBank/DDBJ whole genome shotgun (WGS) entry which is preliminary data.</text>
</comment>
<evidence type="ECO:0000256" key="1">
    <source>
        <dbReference type="SAM" id="Phobius"/>
    </source>
</evidence>
<evidence type="ECO:0000313" key="3">
    <source>
        <dbReference type="Proteomes" id="UP000824782"/>
    </source>
</evidence>
<dbReference type="AlphaFoldDB" id="A0AAV6YM14"/>
<feature type="transmembrane region" description="Helical" evidence="1">
    <location>
        <begin position="12"/>
        <end position="31"/>
    </location>
</feature>
<gene>
    <name evidence="2" type="ORF">GDO81_030068</name>
</gene>
<proteinExistence type="predicted"/>
<dbReference type="SUPFAM" id="SSF52047">
    <property type="entry name" value="RNI-like"/>
    <property type="match status" value="1"/>
</dbReference>
<keyword evidence="3" id="KW-1185">Reference proteome</keyword>
<dbReference type="Proteomes" id="UP000824782">
    <property type="component" value="Unassembled WGS sequence"/>
</dbReference>
<dbReference type="InterPro" id="IPR032675">
    <property type="entry name" value="LRR_dom_sf"/>
</dbReference>
<keyword evidence="1" id="KW-1133">Transmembrane helix</keyword>
<name>A0AAV6YM14_ENGPU</name>
<evidence type="ECO:0000313" key="2">
    <source>
        <dbReference type="EMBL" id="KAG8534868.1"/>
    </source>
</evidence>
<protein>
    <submittedName>
        <fullName evidence="2">Uncharacterized protein</fullName>
    </submittedName>
</protein>
<keyword evidence="1" id="KW-0472">Membrane</keyword>
<accession>A0AAV6YM14</accession>
<sequence length="85" mass="9849">MRRISHIFKWILFHYLLCTNISSTYFFSLVGNNLPDSSCIQFASVIKNNWSLKILSLSNNRLYGPNFSDLMEALSSPTCRIEELQ</sequence>